<feature type="compositionally biased region" description="Low complexity" evidence="15">
    <location>
        <begin position="1187"/>
        <end position="1219"/>
    </location>
</feature>
<dbReference type="PROSITE" id="PS50865">
    <property type="entry name" value="ZF_MYND_2"/>
    <property type="match status" value="1"/>
</dbReference>
<evidence type="ECO:0000256" key="14">
    <source>
        <dbReference type="PROSITE-ProRule" id="PRU00134"/>
    </source>
</evidence>
<evidence type="ECO:0000256" key="8">
    <source>
        <dbReference type="ARBA" id="ARBA00022763"/>
    </source>
</evidence>
<dbReference type="InterPro" id="IPR018846">
    <property type="entry name" value="Beta-prop_RSE1/DDB1/CPSF1_1st"/>
</dbReference>
<feature type="domain" description="MYND-type" evidence="16">
    <location>
        <begin position="793"/>
        <end position="838"/>
    </location>
</feature>
<proteinExistence type="inferred from homology"/>
<feature type="region of interest" description="Disordered" evidence="15">
    <location>
        <begin position="518"/>
        <end position="636"/>
    </location>
</feature>
<dbReference type="GO" id="GO:0008270">
    <property type="term" value="F:zinc ion binding"/>
    <property type="evidence" value="ECO:0007669"/>
    <property type="project" value="UniProtKB-KW"/>
</dbReference>
<dbReference type="FunFam" id="2.130.10.10:FF:000073">
    <property type="entry name" value="DNA damage-binding protein 1"/>
    <property type="match status" value="1"/>
</dbReference>
<dbReference type="Pfam" id="PF01753">
    <property type="entry name" value="zf-MYND"/>
    <property type="match status" value="1"/>
</dbReference>
<dbReference type="Pfam" id="PF23726">
    <property type="entry name" value="Beta-prop_RSE1_2nd"/>
    <property type="match status" value="1"/>
</dbReference>
<dbReference type="GO" id="GO:0003677">
    <property type="term" value="F:DNA binding"/>
    <property type="evidence" value="ECO:0007669"/>
    <property type="project" value="UniProtKB-KW"/>
</dbReference>
<feature type="compositionally biased region" description="Polar residues" evidence="15">
    <location>
        <begin position="213"/>
        <end position="223"/>
    </location>
</feature>
<dbReference type="InterPro" id="IPR058543">
    <property type="entry name" value="Beta-prop_RSE1/DDB1/CPSF1_2nd"/>
</dbReference>
<evidence type="ECO:0000313" key="18">
    <source>
        <dbReference type="Proteomes" id="UP000612055"/>
    </source>
</evidence>
<keyword evidence="13" id="KW-0539">Nucleus</keyword>
<dbReference type="InterPro" id="IPR004871">
    <property type="entry name" value="RSE1/DDB1/CPSF1_C"/>
</dbReference>
<feature type="compositionally biased region" description="Low complexity" evidence="15">
    <location>
        <begin position="1030"/>
        <end position="1044"/>
    </location>
</feature>
<dbReference type="Proteomes" id="UP000612055">
    <property type="component" value="Unassembled WGS sequence"/>
</dbReference>
<sequence>MLCATAQPQPSPEAMQYEPYAATAFVICACDLASGLAKAADSAVAGPAATRSTALTAALTAALAETRLLDHRTDPAADTARERAALYDSPCAQHAAMALGLSALAQLEAAGPHGPGAGGPGAGGPGADGPGAQGCACVRQPTPPPVAGVAEALWPMLLVLERRQPWARQLKPLAATRLLLRVGSALLAQERSDSGTQAGATSAGPTSAAQGTHGPSSSRVASNTGAAPVLLSREELRSLGSVVADMAVLTATSFDWRGPKSAAAAVDLWRLVGALARRQLLTSRKGAEPLEGLLLTIESLWDETPNDHDDEGRWRFHTSVPPGLAAALAGGALPFLERMFRRSADRRDGGEDGADGDGGGDEGGGEGPCWENLMLTSVRHALSDWWPFLPLLAYGEPRQAAAFVITVSKLLRCTSVEEAMERRSPGFAVVGDMCYLLSHGPTSVIAEGPVAAAARCQLALVLSLALPDWLTQQSRLEADGEDTTLQELNALSRSILFNLEHLLGCLLIVADPPRAAAEPLAGAPGRGGAGVAPPSPSDAVDAPDAANPANDAGAGSTSGGAAASPSSSAAAASPSSSAAAASPSGSAAAASPSSSAAAASPSGSAAAASPSSSAAAASPSGSAAAASPSSSDAGGAPNWRSTLLVEARVEQLVGAALRLIEQSGTNPEVCALVGWWCERLPVVCPEAFRRVVSGAGGGAVWRPSGLRLVASYYKQRGEVEPPTVKAVEALDGRLEAQAAGDSDSGGNEEGLQGPSAPDTRCEFLESLGGALSSLLVSPAEARRRLGLPTACSNPACANLAGDSEAGLRLQRCGRCVRASYCCRECQTAHWRSGHKAECGPATRLLVDVGVSASELARVLLATDAMAGASGRVLLADSLLRTHALQASARQLAASAEAMLCATAQPQPSPEALAYVPYAALALLICACKLASGLAKAADSAVAGPAATRSTALTAALTAALAETRLLDHVGRLLLITRAAVAEGPYLAIDPGMRQDLDSLFCDLLFATGNMLSGDARGAAAETDEEDGPDVSDGSGAGAAPGASPKRPVASNAGLKQAALYDSPCAQHAAMALGLSALAQLEAAGPHGPGPGGPGAGGPGASGPGASGPGAGGPGAGGPGAGGPGAQGCACVRQPTPPPVAGVADGLWCMLNVLERRRPWARQLKPLAATRLLLRVGSALLAHERSDSGTQAGASGTGPASAAQGRQGPSSPRGASGSGAAPVLLSREELSALCPYVVSLAVRTLMPYDLRVKRAAAAVAAAVDLWQLVAALAGRQPLMSGEADEDQDDLVLALGSLIRSNESLWYQKGRDDEGRWRFHPSVPPGLAAALAGGALPFLERLFRRSADRRDGGEDGADGDGDGDEGGGSSCWENRMLTSIRRDALPDWFPFLPLLAYGEPRQAAAFVITVSKLVRSTSVEWVTEHDTPGIALADDVCRLLSHGPTFVIAEGPVAAAARCQLALVLSLALPDWLAGLSRLVREREAQHQERRRHAERARARRQGSGRTRAKEGEGEETTANVQELDAVARRILLKLEQLLGCLLLVADPPRAAAAEPLAGSPGSGGAGGAPPSPSDAADAPDAANPANDAGASSTSGGPAAMPSGCGAAAAHGSDAAGAPGDAAASPSGSATAASPSGSDAGGAPNWRRALLVEARVEQLVGAALRLIEQTGTDTEVCALVGWWCVRLPALCPEAYSRVVSGAGGGAVWRPSGLRIVADHSKRYYMPLGAVEPPTVKAVEALAGRLEAQAAGDSDSGGNGEGAQEPSPSNTHGQFLDSLGGALSSLLVSPAEAGRRLGLPAACSNPACANLAGDSEAGLRLQRCGRCVRASYCCRECPDGALAVGPQGGVRGPPERLKPWHRGRHDMEVDGEASGSAATASGCHFYVVTAHKPTAVTHSVVASFTGPNDINLITACCTRLEIRTLGTGGLTPVLDVPIYGNISSLQVFRPRDCATDLLFILTEKYKFCVLQYDAGKGQLVTKANGDVADKIGRPADNGQLGFVDPACRLIGLHLYDGMLKVIPMDPKSGLLSEAFNLRLEELSVLDMAWLAPAVQAAPGGAGPSGAGSSAGGGAGKAPVLCVLHQDPKGARHVRTYEVQLGSKELTDGPWQQAHVDSGAGLLVPLPAPLGGVVVVGESVVTYLGGGGGAAPPVSAPLRQTIVTAWCRVDPDGSRLLLGDRQGGLSLLVVAHDGAGRVSGLRLEPLGHTSTPSCLAYLDSGVAFVGSRAGDSQLIRVSPTPVNQAAPMEDDDEAGGAAAAAGAAAEPPSYIELIESYPNLGPIVDFTVMDLERQGQGQLVTCSGIDADGSLRVIRNGIGINKQATVELAGIKGVWSLRSRYADEHDSHLLLTFVGETRLLALNEQEELDEAEIPGFDGGAQTLWCGNMASDHLVQVTSSSVRLVECGSLALASQWTPPPGFAINVAAGSPTQVVVATGGGHLVYLEVVQREGGKHEVVEVANVVLDSEVACVDVTPLQLAEAAPAGPTDAPAAAAAGSAERSSIVAVGRWDQTLQLLSVPSLAPLSSTPLGGEVIPRSVLCTALEGVPYCMVGLGDGALHTWRLDPATGALSERKRVVLGTKPISLRTFRTAAAAAPAPGAGANGGAATAAAGGRGGPGGVSVFAASDRPTVVYSSNKKLLYSNLNENDVAYLASFHAASLPNSLAVASEDALTLGTADAIQKLHTRTAPLGEQPRRIAHHTAAGLLAVLTQRVEPDGEERSLLRLLDDSSLDPLASFALGPGEMPCSLAAWPTPPGGAGAGAEGGSGSGGPPAWFVVGTALIRPEEHEPSRGRILVLEHSAGAGPGQSKVRLVTEKEVKGAVYNVLPFAKDRLLVSVNNKVTVYRWVLRDGSGGGGSAGPGQPELVSECSHLGNVLALYLAARGSLVVVGDLMRSVSLLSYNGEQGVLEHRAADYNSGWTTAVEALDDDTYLAADNHCNVYVVRRNADSATDEERARLQIVAEFHTGTFVNRLRHGSLVMRLPDSEHSGLPPPLLFAGSDGRLGVIARLPPPLFALLSKMQAAMRQVVRGVGGLDHEAWRSFANDRRSGEARGFVDGDLIESFLDLPQEDASRVVSLMGPDAPPLEELKRRVEDLARALH</sequence>
<comment type="subcellular location">
    <subcellularLocation>
        <location evidence="2">Cytoplasm</location>
    </subcellularLocation>
    <subcellularLocation>
        <location evidence="1">Nucleus</location>
    </subcellularLocation>
</comment>
<feature type="region of interest" description="Disordered" evidence="15">
    <location>
        <begin position="1183"/>
        <end position="1219"/>
    </location>
</feature>
<protein>
    <recommendedName>
        <fullName evidence="5">DNA damage-binding protein 1</fullName>
    </recommendedName>
</protein>
<keyword evidence="7" id="KW-0479">Metal-binding</keyword>
<dbReference type="InterPro" id="IPR002893">
    <property type="entry name" value="Znf_MYND"/>
</dbReference>
<feature type="region of interest" description="Disordered" evidence="15">
    <location>
        <begin position="345"/>
        <end position="367"/>
    </location>
</feature>
<dbReference type="FunFam" id="2.130.10.10:FF:000592">
    <property type="entry name" value="UV-damaged DNA binding protein"/>
    <property type="match status" value="1"/>
</dbReference>
<feature type="region of interest" description="Disordered" evidence="15">
    <location>
        <begin position="191"/>
        <end position="223"/>
    </location>
</feature>
<evidence type="ECO:0000256" key="7">
    <source>
        <dbReference type="ARBA" id="ARBA00022723"/>
    </source>
</evidence>
<evidence type="ECO:0000256" key="11">
    <source>
        <dbReference type="ARBA" id="ARBA00023125"/>
    </source>
</evidence>
<evidence type="ECO:0000256" key="13">
    <source>
        <dbReference type="ARBA" id="ARBA00023242"/>
    </source>
</evidence>
<keyword evidence="10" id="KW-0862">Zinc</keyword>
<evidence type="ECO:0000256" key="10">
    <source>
        <dbReference type="ARBA" id="ARBA00022833"/>
    </source>
</evidence>
<feature type="region of interest" description="Disordered" evidence="15">
    <location>
        <begin position="1484"/>
        <end position="1517"/>
    </location>
</feature>
<dbReference type="Pfam" id="PF10433">
    <property type="entry name" value="Beta-prop_RSE1_1st"/>
    <property type="match status" value="1"/>
</dbReference>
<dbReference type="Gene3D" id="1.10.150.910">
    <property type="match status" value="1"/>
</dbReference>
<keyword evidence="6" id="KW-0963">Cytoplasm</keyword>
<comment type="similarity">
    <text evidence="4">Belongs to the DDB1 family.</text>
</comment>
<feature type="compositionally biased region" description="Low complexity" evidence="15">
    <location>
        <begin position="194"/>
        <end position="212"/>
    </location>
</feature>
<dbReference type="GO" id="GO:0006281">
    <property type="term" value="P:DNA repair"/>
    <property type="evidence" value="ECO:0007669"/>
    <property type="project" value="UniProtKB-KW"/>
</dbReference>
<keyword evidence="11" id="KW-0238">DNA-binding</keyword>
<evidence type="ECO:0000256" key="15">
    <source>
        <dbReference type="SAM" id="MobiDB-lite"/>
    </source>
</evidence>
<feature type="region of interest" description="Disordered" evidence="15">
    <location>
        <begin position="1083"/>
        <end position="1125"/>
    </location>
</feature>
<dbReference type="GO" id="GO:0005737">
    <property type="term" value="C:cytoplasm"/>
    <property type="evidence" value="ECO:0007669"/>
    <property type="project" value="UniProtKB-SubCell"/>
</dbReference>
<dbReference type="SUPFAM" id="SSF69322">
    <property type="entry name" value="Tricorn protease domain 2"/>
    <property type="match status" value="1"/>
</dbReference>
<comment type="pathway">
    <text evidence="3">Protein modification; protein ubiquitination.</text>
</comment>
<accession>A0A835XGX9</accession>
<feature type="compositionally biased region" description="Basic residues" evidence="15">
    <location>
        <begin position="1487"/>
        <end position="1501"/>
    </location>
</feature>
<evidence type="ECO:0000256" key="9">
    <source>
        <dbReference type="ARBA" id="ARBA00022771"/>
    </source>
</evidence>
<dbReference type="PANTHER" id="PTHR10644">
    <property type="entry name" value="DNA REPAIR/RNA PROCESSING CPSF FAMILY"/>
    <property type="match status" value="1"/>
</dbReference>
<dbReference type="GO" id="GO:0005634">
    <property type="term" value="C:nucleus"/>
    <property type="evidence" value="ECO:0007669"/>
    <property type="project" value="UniProtKB-SubCell"/>
</dbReference>
<feature type="compositionally biased region" description="Low complexity" evidence="15">
    <location>
        <begin position="1572"/>
        <end position="1640"/>
    </location>
</feature>
<reference evidence="17" key="1">
    <citation type="journal article" date="2020" name="bioRxiv">
        <title>Comparative genomics of Chlamydomonas.</title>
        <authorList>
            <person name="Craig R.J."/>
            <person name="Hasan A.R."/>
            <person name="Ness R.W."/>
            <person name="Keightley P.D."/>
        </authorList>
    </citation>
    <scope>NUCLEOTIDE SEQUENCE</scope>
    <source>
        <strain evidence="17">CCAP 11/70</strain>
    </source>
</reference>
<feature type="region of interest" description="Disordered" evidence="15">
    <location>
        <begin position="1747"/>
        <end position="1772"/>
    </location>
</feature>
<dbReference type="SUPFAM" id="SSF50998">
    <property type="entry name" value="Quinoprotein alcohol dehydrogenase-like"/>
    <property type="match status" value="1"/>
</dbReference>
<dbReference type="SUPFAM" id="SSF144232">
    <property type="entry name" value="HIT/MYND zinc finger-like"/>
    <property type="match status" value="1"/>
</dbReference>
<feature type="compositionally biased region" description="Acidic residues" evidence="15">
    <location>
        <begin position="1352"/>
        <end position="1363"/>
    </location>
</feature>
<evidence type="ECO:0000259" key="16">
    <source>
        <dbReference type="PROSITE" id="PS50865"/>
    </source>
</evidence>
<organism evidence="17 18">
    <name type="scientific">Edaphochlamys debaryana</name>
    <dbReference type="NCBI Taxonomy" id="47281"/>
    <lineage>
        <taxon>Eukaryota</taxon>
        <taxon>Viridiplantae</taxon>
        <taxon>Chlorophyta</taxon>
        <taxon>core chlorophytes</taxon>
        <taxon>Chlorophyceae</taxon>
        <taxon>CS clade</taxon>
        <taxon>Chlamydomonadales</taxon>
        <taxon>Chlamydomonadales incertae sedis</taxon>
        <taxon>Edaphochlamys</taxon>
    </lineage>
</organism>
<dbReference type="InterPro" id="IPR050358">
    <property type="entry name" value="RSE1/DDB1/CFT1"/>
</dbReference>
<dbReference type="Pfam" id="PF03178">
    <property type="entry name" value="CPSF_A"/>
    <property type="match status" value="1"/>
</dbReference>
<dbReference type="InterPro" id="IPR015943">
    <property type="entry name" value="WD40/YVTN_repeat-like_dom_sf"/>
</dbReference>
<feature type="compositionally biased region" description="Gly residues" evidence="15">
    <location>
        <begin position="1092"/>
        <end position="1125"/>
    </location>
</feature>
<evidence type="ECO:0000256" key="2">
    <source>
        <dbReference type="ARBA" id="ARBA00004496"/>
    </source>
</evidence>
<evidence type="ECO:0000256" key="12">
    <source>
        <dbReference type="ARBA" id="ARBA00023204"/>
    </source>
</evidence>
<evidence type="ECO:0000256" key="4">
    <source>
        <dbReference type="ARBA" id="ARBA00007453"/>
    </source>
</evidence>
<gene>
    <name evidence="17" type="ORF">HYH03_017282</name>
</gene>
<keyword evidence="9 14" id="KW-0863">Zinc-finger</keyword>
<feature type="region of interest" description="Disordered" evidence="15">
    <location>
        <begin position="1016"/>
        <end position="1049"/>
    </location>
</feature>
<evidence type="ECO:0000313" key="17">
    <source>
        <dbReference type="EMBL" id="KAG2483888.1"/>
    </source>
</evidence>
<evidence type="ECO:0000256" key="6">
    <source>
        <dbReference type="ARBA" id="ARBA00022490"/>
    </source>
</evidence>
<feature type="region of interest" description="Disordered" evidence="15">
    <location>
        <begin position="1347"/>
        <end position="1368"/>
    </location>
</feature>
<dbReference type="InterPro" id="IPR011047">
    <property type="entry name" value="Quinoprotein_ADH-like_sf"/>
</dbReference>
<keyword evidence="18" id="KW-1185">Reference proteome</keyword>
<name>A0A835XGX9_9CHLO</name>
<feature type="region of interest" description="Disordered" evidence="15">
    <location>
        <begin position="2237"/>
        <end position="2257"/>
    </location>
</feature>
<evidence type="ECO:0000256" key="3">
    <source>
        <dbReference type="ARBA" id="ARBA00004906"/>
    </source>
</evidence>
<dbReference type="EMBL" id="JAEHOE010000163">
    <property type="protein sequence ID" value="KAG2483888.1"/>
    <property type="molecule type" value="Genomic_DNA"/>
</dbReference>
<keyword evidence="8" id="KW-0227">DNA damage</keyword>
<feature type="compositionally biased region" description="Low complexity" evidence="15">
    <location>
        <begin position="537"/>
        <end position="636"/>
    </location>
</feature>
<evidence type="ECO:0000256" key="1">
    <source>
        <dbReference type="ARBA" id="ARBA00004123"/>
    </source>
</evidence>
<feature type="compositionally biased region" description="Acidic residues" evidence="15">
    <location>
        <begin position="351"/>
        <end position="364"/>
    </location>
</feature>
<evidence type="ECO:0000256" key="5">
    <source>
        <dbReference type="ARBA" id="ARBA00014577"/>
    </source>
</evidence>
<feature type="region of interest" description="Disordered" evidence="15">
    <location>
        <begin position="736"/>
        <end position="756"/>
    </location>
</feature>
<dbReference type="Gene3D" id="6.10.140.2220">
    <property type="match status" value="1"/>
</dbReference>
<comment type="caution">
    <text evidence="17">The sequence shown here is derived from an EMBL/GenBank/DDBJ whole genome shotgun (WGS) entry which is preliminary data.</text>
</comment>
<feature type="region of interest" description="Disordered" evidence="15">
    <location>
        <begin position="1552"/>
        <end position="1640"/>
    </location>
</feature>
<dbReference type="OrthoDB" id="433457at2759"/>
<keyword evidence="12" id="KW-0234">DNA repair</keyword>
<dbReference type="Gene3D" id="2.130.10.10">
    <property type="entry name" value="YVTN repeat-like/Quinoprotein amine dehydrogenase"/>
    <property type="match status" value="3"/>
</dbReference>